<dbReference type="NCBIfam" id="NF047398">
    <property type="entry name" value="AAA_KGGVGR"/>
    <property type="match status" value="1"/>
</dbReference>
<dbReference type="SUPFAM" id="SSF50494">
    <property type="entry name" value="Trypsin-like serine proteases"/>
    <property type="match status" value="1"/>
</dbReference>
<dbReference type="EMBL" id="BOML01000029">
    <property type="protein sequence ID" value="GIE02079.1"/>
    <property type="molecule type" value="Genomic_DNA"/>
</dbReference>
<dbReference type="RefSeq" id="WP_203727846.1">
    <property type="nucleotide sequence ID" value="NZ_BAAATX010000001.1"/>
</dbReference>
<proteinExistence type="predicted"/>
<dbReference type="Gene3D" id="3.40.50.300">
    <property type="entry name" value="P-loop containing nucleotide triphosphate hydrolases"/>
    <property type="match status" value="1"/>
</dbReference>
<gene>
    <name evidence="3" type="ORF">Adu01nite_34290</name>
</gene>
<comment type="caution">
    <text evidence="3">The sequence shown here is derived from an EMBL/GenBank/DDBJ whole genome shotgun (WGS) entry which is preliminary data.</text>
</comment>
<dbReference type="PANTHER" id="PTHR13696">
    <property type="entry name" value="P-LOOP CONTAINING NUCLEOSIDE TRIPHOSPHATE HYDROLASE"/>
    <property type="match status" value="1"/>
</dbReference>
<dbReference type="PANTHER" id="PTHR13696:SF52">
    <property type="entry name" value="PARA FAMILY PROTEIN CT_582"/>
    <property type="match status" value="1"/>
</dbReference>
<name>A0ABQ3YX42_9ACTN</name>
<dbReference type="InterPro" id="IPR045430">
    <property type="entry name" value="EAD1"/>
</dbReference>
<evidence type="ECO:0000313" key="4">
    <source>
        <dbReference type="Proteomes" id="UP000637628"/>
    </source>
</evidence>
<accession>A0ABQ3YX42</accession>
<dbReference type="SUPFAM" id="SSF52540">
    <property type="entry name" value="P-loop containing nucleoside triphosphate hydrolases"/>
    <property type="match status" value="1"/>
</dbReference>
<evidence type="ECO:0000259" key="1">
    <source>
        <dbReference type="Pfam" id="PF13614"/>
    </source>
</evidence>
<dbReference type="InterPro" id="IPR050678">
    <property type="entry name" value="DNA_Partitioning_ATPase"/>
</dbReference>
<protein>
    <recommendedName>
        <fullName evidence="5">CobQ/CobB/MinD/ParA nucleotide binding domain-containing protein</fullName>
    </recommendedName>
</protein>
<organism evidence="3 4">
    <name type="scientific">Paractinoplanes durhamensis</name>
    <dbReference type="NCBI Taxonomy" id="113563"/>
    <lineage>
        <taxon>Bacteria</taxon>
        <taxon>Bacillati</taxon>
        <taxon>Actinomycetota</taxon>
        <taxon>Actinomycetes</taxon>
        <taxon>Micromonosporales</taxon>
        <taxon>Micromonosporaceae</taxon>
        <taxon>Paractinoplanes</taxon>
    </lineage>
</organism>
<dbReference type="Proteomes" id="UP000637628">
    <property type="component" value="Unassembled WGS sequence"/>
</dbReference>
<keyword evidence="4" id="KW-1185">Reference proteome</keyword>
<reference evidence="3 4" key="1">
    <citation type="submission" date="2021-01" db="EMBL/GenBank/DDBJ databases">
        <title>Whole genome shotgun sequence of Actinoplanes durhamensis NBRC 14914.</title>
        <authorList>
            <person name="Komaki H."/>
            <person name="Tamura T."/>
        </authorList>
    </citation>
    <scope>NUCLEOTIDE SEQUENCE [LARGE SCALE GENOMIC DNA]</scope>
    <source>
        <strain evidence="3 4">NBRC 14914</strain>
    </source>
</reference>
<feature type="domain" description="Effector-associated" evidence="2">
    <location>
        <begin position="507"/>
        <end position="596"/>
    </location>
</feature>
<sequence>MIVTFYSYKGGTGRTMALANIAVLLAKAGRRVLMVDFDLEAPGIWRYFADYQRGLDQRDGLLELLTGEVADWRQCVTPIRIGAQPVSLLTSGRQDADYPARLLGFDWTAFFAERDGGEYFEKLRKAWQDEYDFVLIDSRTGVTDIGGVCTILLPDMIVPVFVANAQNVDGVVDVLRRAQQGRQDLAYDRPPALVLPVLSRFDSRTELESVNEWLTRAANSFGEFYVDWLPAEIEPRQILERTKLPYVAYFGFGEKLAVLLQGVSDPDSLGFALDSIATLIDSGMSDLSGVMPGRVSPSKAIETVTSAAPADDSWIAVVYSGDTAHGLAFAIDRQRLLTMNWVVQGRDDLSVGFPKIDEGTRYPVLRVTAPTVEGESQPAVIHLGKPVPSAVTPAPLGFVPAGQLAGNRWWAFGIPHDLGLTSWGTIAGSPERGLLQLDPDSRVGVQDGFAGAAVWSSTRGAVIGIVAGWWTGSVNEGTGIGLSLLRADADLPVEQLRALGDPVHAGLGPHQREQFVQQLARLAEDEVSARFVLEEIDFPEQRVPDYSAYTSARLFWERVLVELENGIVEGGVGRLVEVFVRLYPANRPLREIAASLRSV</sequence>
<dbReference type="Pfam" id="PF19955">
    <property type="entry name" value="EAD1"/>
    <property type="match status" value="1"/>
</dbReference>
<dbReference type="Pfam" id="PF13614">
    <property type="entry name" value="AAA_31"/>
    <property type="match status" value="1"/>
</dbReference>
<evidence type="ECO:0000313" key="3">
    <source>
        <dbReference type="EMBL" id="GIE02079.1"/>
    </source>
</evidence>
<dbReference type="InterPro" id="IPR025669">
    <property type="entry name" value="AAA_dom"/>
</dbReference>
<evidence type="ECO:0000259" key="2">
    <source>
        <dbReference type="Pfam" id="PF19955"/>
    </source>
</evidence>
<evidence type="ECO:0008006" key="5">
    <source>
        <dbReference type="Google" id="ProtNLM"/>
    </source>
</evidence>
<dbReference type="InterPro" id="IPR009003">
    <property type="entry name" value="Peptidase_S1_PA"/>
</dbReference>
<feature type="domain" description="AAA" evidence="1">
    <location>
        <begin position="2"/>
        <end position="140"/>
    </location>
</feature>
<dbReference type="InterPro" id="IPR027417">
    <property type="entry name" value="P-loop_NTPase"/>
</dbReference>